<organism evidence="2 3">
    <name type="scientific">Labeo rohita</name>
    <name type="common">Indian major carp</name>
    <name type="synonym">Cyprinus rohita</name>
    <dbReference type="NCBI Taxonomy" id="84645"/>
    <lineage>
        <taxon>Eukaryota</taxon>
        <taxon>Metazoa</taxon>
        <taxon>Chordata</taxon>
        <taxon>Craniata</taxon>
        <taxon>Vertebrata</taxon>
        <taxon>Euteleostomi</taxon>
        <taxon>Actinopterygii</taxon>
        <taxon>Neopterygii</taxon>
        <taxon>Teleostei</taxon>
        <taxon>Ostariophysi</taxon>
        <taxon>Cypriniformes</taxon>
        <taxon>Cyprinidae</taxon>
        <taxon>Labeoninae</taxon>
        <taxon>Labeonini</taxon>
        <taxon>Labeo</taxon>
    </lineage>
</organism>
<name>A0ABQ8L5G2_LABRO</name>
<feature type="compositionally biased region" description="Basic and acidic residues" evidence="1">
    <location>
        <begin position="27"/>
        <end position="36"/>
    </location>
</feature>
<evidence type="ECO:0000313" key="2">
    <source>
        <dbReference type="EMBL" id="KAI2645645.1"/>
    </source>
</evidence>
<dbReference type="Gene3D" id="1.20.58.130">
    <property type="match status" value="1"/>
</dbReference>
<keyword evidence="3" id="KW-1185">Reference proteome</keyword>
<evidence type="ECO:0000256" key="1">
    <source>
        <dbReference type="SAM" id="MobiDB-lite"/>
    </source>
</evidence>
<protein>
    <submittedName>
        <fullName evidence="2">Cochlin</fullName>
    </submittedName>
</protein>
<evidence type="ECO:0000313" key="3">
    <source>
        <dbReference type="Proteomes" id="UP000830375"/>
    </source>
</evidence>
<gene>
    <name evidence="2" type="ORF">H4Q32_029606</name>
</gene>
<feature type="region of interest" description="Disordered" evidence="1">
    <location>
        <begin position="1"/>
        <end position="36"/>
    </location>
</feature>
<accession>A0ABQ8L5G2</accession>
<dbReference type="Proteomes" id="UP000830375">
    <property type="component" value="Unassembled WGS sequence"/>
</dbReference>
<proteinExistence type="predicted"/>
<reference evidence="2 3" key="1">
    <citation type="submission" date="2022-01" db="EMBL/GenBank/DDBJ databases">
        <title>A high-quality chromosome-level genome assembly of rohu carp, Labeo rohita.</title>
        <authorList>
            <person name="Arick M.A. II"/>
            <person name="Hsu C.-Y."/>
            <person name="Magbanua Z."/>
            <person name="Pechanova O."/>
            <person name="Grover C."/>
            <person name="Miller E."/>
            <person name="Thrash A."/>
            <person name="Ezzel L."/>
            <person name="Alam S."/>
            <person name="Benzie J."/>
            <person name="Hamilton M."/>
            <person name="Karsi A."/>
            <person name="Lawrence M.L."/>
            <person name="Peterson D.G."/>
        </authorList>
    </citation>
    <scope>NUCLEOTIDE SEQUENCE [LARGE SCALE GENOMIC DNA]</scope>
    <source>
        <strain evidence="3">BAU-BD-2019</strain>
        <tissue evidence="2">Blood</tissue>
    </source>
</reference>
<feature type="compositionally biased region" description="Polar residues" evidence="1">
    <location>
        <begin position="1"/>
        <end position="26"/>
    </location>
</feature>
<dbReference type="EMBL" id="JACTAM010002170">
    <property type="protein sequence ID" value="KAI2645645.1"/>
    <property type="molecule type" value="Genomic_DNA"/>
</dbReference>
<sequence>MAKSLRQYTYTGKSIASRPGASSNDQKSPEKQTEMADTKAEILSLLRNDIPTLLRAELKTVLADEFNNMRSELHAVKTEVVGNIALLRSDL</sequence>
<comment type="caution">
    <text evidence="2">The sequence shown here is derived from an EMBL/GenBank/DDBJ whole genome shotgun (WGS) entry which is preliminary data.</text>
</comment>